<feature type="domain" description="Ribosomal RNA large subunit methyltransferase M THUMP-like" evidence="9">
    <location>
        <begin position="88"/>
        <end position="165"/>
    </location>
</feature>
<dbReference type="PANTHER" id="PTHR37524">
    <property type="entry name" value="RIBOSOMAL RNA LARGE SUBUNIT METHYLTRANSFERASE M"/>
    <property type="match status" value="1"/>
</dbReference>
<feature type="binding site" evidence="6">
    <location>
        <position position="262"/>
    </location>
    <ligand>
        <name>S-adenosyl-L-methionine</name>
        <dbReference type="ChEBI" id="CHEBI:59789"/>
    </ligand>
</feature>
<dbReference type="Gene3D" id="3.30.70.2810">
    <property type="match status" value="1"/>
</dbReference>
<gene>
    <name evidence="6 10" type="primary">rlmM</name>
    <name evidence="10" type="ORF">ABDB84_19075</name>
</gene>
<comment type="function">
    <text evidence="6">Catalyzes the 2'-O-methylation at nucleotide C2498 in 23S rRNA.</text>
</comment>
<organism evidence="10 11">
    <name type="scientific">Uliginosibacterium sediminicola</name>
    <dbReference type="NCBI Taxonomy" id="2024550"/>
    <lineage>
        <taxon>Bacteria</taxon>
        <taxon>Pseudomonadati</taxon>
        <taxon>Pseudomonadota</taxon>
        <taxon>Betaproteobacteria</taxon>
        <taxon>Rhodocyclales</taxon>
        <taxon>Zoogloeaceae</taxon>
        <taxon>Uliginosibacterium</taxon>
    </lineage>
</organism>
<comment type="catalytic activity">
    <reaction evidence="6">
        <text>cytidine(2498) in 23S rRNA + S-adenosyl-L-methionine = 2'-O-methylcytidine(2498) in 23S rRNA + S-adenosyl-L-homocysteine + H(+)</text>
        <dbReference type="Rhea" id="RHEA:42788"/>
        <dbReference type="Rhea" id="RHEA-COMP:10244"/>
        <dbReference type="Rhea" id="RHEA-COMP:10245"/>
        <dbReference type="ChEBI" id="CHEBI:15378"/>
        <dbReference type="ChEBI" id="CHEBI:57856"/>
        <dbReference type="ChEBI" id="CHEBI:59789"/>
        <dbReference type="ChEBI" id="CHEBI:74495"/>
        <dbReference type="ChEBI" id="CHEBI:82748"/>
        <dbReference type="EC" id="2.1.1.186"/>
    </reaction>
</comment>
<dbReference type="SUPFAM" id="SSF53335">
    <property type="entry name" value="S-adenosyl-L-methionine-dependent methyltransferases"/>
    <property type="match status" value="1"/>
</dbReference>
<sequence length="356" mass="39692">MQIQATGLILHCRAGFESEVAAEVLARCEEHGFLGVVHSQPDTAIVRFALHDAVPWQSLLAITPFADWIFARERHAWIGSIADLPTQDRAGVIAQDLAVRGLRCGRVICEFADTNAAKEVSGFLRRFTPHLEKALSRVGVLTPSETAPTLHLFFDTSAACEIGLSAPGDASPWPMGVPRLRMPRGAPSRSTLKLAEAFYALMSEKERDKSLRAGLRAVDLGAAPGGWTLQFAQRGVHVTAVDNGPLSAEVLATGMVEHRRADGFTWRPPKPVDWMVCDMVEQPARVAVLMADWLVKGNCRRTIFNLKLPMKKRFKEIAHCRELIDKRLREQGLRYTLRMKHLYHDREEITAYLTLI</sequence>
<evidence type="ECO:0000313" key="11">
    <source>
        <dbReference type="Proteomes" id="UP001410394"/>
    </source>
</evidence>
<dbReference type="Proteomes" id="UP001410394">
    <property type="component" value="Unassembled WGS sequence"/>
</dbReference>
<reference evidence="10 11" key="1">
    <citation type="journal article" date="2018" name="Int. J. Syst. Evol. Microbiol.">
        <title>Uliginosibacterium sediminicola sp. nov., isolated from freshwater sediment.</title>
        <authorList>
            <person name="Hwang W.M."/>
            <person name="Kim S.M."/>
            <person name="Kang K."/>
            <person name="Ahn T.Y."/>
        </authorList>
    </citation>
    <scope>NUCLEOTIDE SEQUENCE [LARGE SCALE GENOMIC DNA]</scope>
    <source>
        <strain evidence="10 11">M1-21</strain>
    </source>
</reference>
<dbReference type="PIRSF" id="PIRSF028774">
    <property type="entry name" value="UCP028774"/>
    <property type="match status" value="1"/>
</dbReference>
<evidence type="ECO:0000256" key="2">
    <source>
        <dbReference type="ARBA" id="ARBA00022552"/>
    </source>
</evidence>
<keyword evidence="4 6" id="KW-0808">Transferase</keyword>
<name>A0ABU9Z3R5_9RHOO</name>
<evidence type="ECO:0000313" key="10">
    <source>
        <dbReference type="EMBL" id="MEN3070595.1"/>
    </source>
</evidence>
<dbReference type="InterPro" id="IPR011224">
    <property type="entry name" value="rRNA_MeTrfase_M"/>
</dbReference>
<dbReference type="EMBL" id="JBDIVE010000016">
    <property type="protein sequence ID" value="MEN3070595.1"/>
    <property type="molecule type" value="Genomic_DNA"/>
</dbReference>
<dbReference type="InterPro" id="IPR002877">
    <property type="entry name" value="RNA_MeTrfase_FtsJ_dom"/>
</dbReference>
<proteinExistence type="inferred from homology"/>
<dbReference type="HAMAP" id="MF_01551">
    <property type="entry name" value="23SrRNA_methyltr_M"/>
    <property type="match status" value="1"/>
</dbReference>
<feature type="active site" description="Proton acceptor" evidence="6">
    <location>
        <position position="307"/>
    </location>
</feature>
<comment type="subcellular location">
    <subcellularLocation>
        <location evidence="6">Cytoplasm</location>
    </subcellularLocation>
</comment>
<dbReference type="Pfam" id="PF21239">
    <property type="entry name" value="RLMM_N"/>
    <property type="match status" value="1"/>
</dbReference>
<feature type="binding site" evidence="6">
    <location>
        <position position="242"/>
    </location>
    <ligand>
        <name>S-adenosyl-L-methionine</name>
        <dbReference type="ChEBI" id="CHEBI:59789"/>
    </ligand>
</feature>
<feature type="domain" description="RlmM ferredoxin-like" evidence="8">
    <location>
        <begin position="7"/>
        <end position="73"/>
    </location>
</feature>
<evidence type="ECO:0000256" key="1">
    <source>
        <dbReference type="ARBA" id="ARBA00022490"/>
    </source>
</evidence>
<dbReference type="InterPro" id="IPR048646">
    <property type="entry name" value="RlmM_THUMP-like"/>
</dbReference>
<evidence type="ECO:0000256" key="6">
    <source>
        <dbReference type="HAMAP-Rule" id="MF_01551"/>
    </source>
</evidence>
<keyword evidence="11" id="KW-1185">Reference proteome</keyword>
<feature type="binding site" evidence="6">
    <location>
        <position position="190"/>
    </location>
    <ligand>
        <name>S-adenosyl-L-methionine</name>
        <dbReference type="ChEBI" id="CHEBI:59789"/>
    </ligand>
</feature>
<dbReference type="GO" id="GO:0032259">
    <property type="term" value="P:methylation"/>
    <property type="evidence" value="ECO:0007669"/>
    <property type="project" value="UniProtKB-KW"/>
</dbReference>
<accession>A0ABU9Z3R5</accession>
<dbReference type="InterPro" id="IPR040739">
    <property type="entry name" value="RlmM_FDX"/>
</dbReference>
<evidence type="ECO:0000259" key="7">
    <source>
        <dbReference type="Pfam" id="PF01728"/>
    </source>
</evidence>
<evidence type="ECO:0000259" key="9">
    <source>
        <dbReference type="Pfam" id="PF21239"/>
    </source>
</evidence>
<dbReference type="Gene3D" id="3.30.2300.20">
    <property type="match status" value="1"/>
</dbReference>
<comment type="similarity">
    <text evidence="6">Belongs to the class I-like SAM-binding methyltransferase superfamily. RNA methyltransferase RlmE family. RlmM subfamily.</text>
</comment>
<feature type="binding site" evidence="6">
    <location>
        <begin position="223"/>
        <end position="226"/>
    </location>
    <ligand>
        <name>S-adenosyl-L-methionine</name>
        <dbReference type="ChEBI" id="CHEBI:59789"/>
    </ligand>
</feature>
<keyword evidence="1 6" id="KW-0963">Cytoplasm</keyword>
<dbReference type="GO" id="GO:0008168">
    <property type="term" value="F:methyltransferase activity"/>
    <property type="evidence" value="ECO:0007669"/>
    <property type="project" value="UniProtKB-KW"/>
</dbReference>
<comment type="subunit">
    <text evidence="6">Monomer.</text>
</comment>
<dbReference type="NCBIfam" id="NF008734">
    <property type="entry name" value="PRK11760.1"/>
    <property type="match status" value="1"/>
</dbReference>
<dbReference type="PANTHER" id="PTHR37524:SF2">
    <property type="entry name" value="RIBOSOMAL RNA METHYLTRANSFERASE FTSJ DOMAIN-CONTAINING PROTEIN"/>
    <property type="match status" value="1"/>
</dbReference>
<keyword evidence="5 6" id="KW-0949">S-adenosyl-L-methionine</keyword>
<dbReference type="Pfam" id="PF01728">
    <property type="entry name" value="FtsJ"/>
    <property type="match status" value="1"/>
</dbReference>
<dbReference type="RefSeq" id="WP_345921374.1">
    <property type="nucleotide sequence ID" value="NZ_JBDIVE010000016.1"/>
</dbReference>
<feature type="domain" description="Ribosomal RNA methyltransferase FtsJ" evidence="7">
    <location>
        <begin position="188"/>
        <end position="280"/>
    </location>
</feature>
<evidence type="ECO:0000256" key="4">
    <source>
        <dbReference type="ARBA" id="ARBA00022679"/>
    </source>
</evidence>
<evidence type="ECO:0000259" key="8">
    <source>
        <dbReference type="Pfam" id="PF18125"/>
    </source>
</evidence>
<dbReference type="Pfam" id="PF18125">
    <property type="entry name" value="RlmM_FDX"/>
    <property type="match status" value="1"/>
</dbReference>
<keyword evidence="3 6" id="KW-0489">Methyltransferase</keyword>
<protein>
    <recommendedName>
        <fullName evidence="6">Ribosomal RNA large subunit methyltransferase M</fullName>
        <ecNumber evidence="6">2.1.1.186</ecNumber>
    </recommendedName>
    <alternativeName>
        <fullName evidence="6">23S rRNA (cytidine2498-2'-O)-methyltransferase</fullName>
    </alternativeName>
    <alternativeName>
        <fullName evidence="6">23S rRNA 2'-O-ribose methyltransferase RlmM</fullName>
    </alternativeName>
</protein>
<dbReference type="EC" id="2.1.1.186" evidence="6"/>
<comment type="caution">
    <text evidence="10">The sequence shown here is derived from an EMBL/GenBank/DDBJ whole genome shotgun (WGS) entry which is preliminary data.</text>
</comment>
<evidence type="ECO:0000256" key="3">
    <source>
        <dbReference type="ARBA" id="ARBA00022603"/>
    </source>
</evidence>
<dbReference type="InterPro" id="IPR029063">
    <property type="entry name" value="SAM-dependent_MTases_sf"/>
</dbReference>
<feature type="binding site" evidence="6">
    <location>
        <position position="278"/>
    </location>
    <ligand>
        <name>S-adenosyl-L-methionine</name>
        <dbReference type="ChEBI" id="CHEBI:59789"/>
    </ligand>
</feature>
<keyword evidence="2 6" id="KW-0698">rRNA processing</keyword>
<dbReference type="Gene3D" id="3.40.50.150">
    <property type="entry name" value="Vaccinia Virus protein VP39"/>
    <property type="match status" value="1"/>
</dbReference>
<evidence type="ECO:0000256" key="5">
    <source>
        <dbReference type="ARBA" id="ARBA00022691"/>
    </source>
</evidence>